<accession>A0A0N1HZP7</accession>
<gene>
    <name evidence="4" type="ORF">AB675_8552</name>
</gene>
<protein>
    <recommendedName>
        <fullName evidence="3">Nitroreductase domain-containing protein</fullName>
    </recommendedName>
</protein>
<evidence type="ECO:0000256" key="1">
    <source>
        <dbReference type="ARBA" id="ARBA00007118"/>
    </source>
</evidence>
<keyword evidence="2" id="KW-0560">Oxidoreductase</keyword>
<dbReference type="STRING" id="1664694.A0A0N1HZP7"/>
<keyword evidence="5" id="KW-1185">Reference proteome</keyword>
<dbReference type="InterPro" id="IPR029479">
    <property type="entry name" value="Nitroreductase"/>
</dbReference>
<organism evidence="4 5">
    <name type="scientific">Cyphellophora attinorum</name>
    <dbReference type="NCBI Taxonomy" id="1664694"/>
    <lineage>
        <taxon>Eukaryota</taxon>
        <taxon>Fungi</taxon>
        <taxon>Dikarya</taxon>
        <taxon>Ascomycota</taxon>
        <taxon>Pezizomycotina</taxon>
        <taxon>Eurotiomycetes</taxon>
        <taxon>Chaetothyriomycetidae</taxon>
        <taxon>Chaetothyriales</taxon>
        <taxon>Cyphellophoraceae</taxon>
        <taxon>Cyphellophora</taxon>
    </lineage>
</organism>
<dbReference type="PANTHER" id="PTHR43673:SF10">
    <property type="entry name" value="NADH DEHYDROGENASE_NAD(P)H NITROREDUCTASE XCC3605-RELATED"/>
    <property type="match status" value="1"/>
</dbReference>
<name>A0A0N1HZP7_9EURO</name>
<dbReference type="SUPFAM" id="SSF55469">
    <property type="entry name" value="FMN-dependent nitroreductase-like"/>
    <property type="match status" value="1"/>
</dbReference>
<dbReference type="OrthoDB" id="41362at2759"/>
<dbReference type="PANTHER" id="PTHR43673">
    <property type="entry name" value="NAD(P)H NITROREDUCTASE YDGI-RELATED"/>
    <property type="match status" value="1"/>
</dbReference>
<dbReference type="GeneID" id="28740886"/>
<dbReference type="Pfam" id="PF00881">
    <property type="entry name" value="Nitroreductase"/>
    <property type="match status" value="1"/>
</dbReference>
<evidence type="ECO:0000313" key="4">
    <source>
        <dbReference type="EMBL" id="KPI44360.1"/>
    </source>
</evidence>
<evidence type="ECO:0000313" key="5">
    <source>
        <dbReference type="Proteomes" id="UP000038010"/>
    </source>
</evidence>
<comment type="similarity">
    <text evidence="1">Belongs to the nitroreductase family.</text>
</comment>
<sequence length="227" mass="24349">MAWPVHHASKQMRLTKPAAGATAAARLASVHDQREKRKTTVEQLLQEPQSSPAFAHSDTAAVETIKETLAIAQCSPSVTNAKLRQVTLVHDTALAALKEALANFSDQAQESAALPTGFLDATVIAVVARDTISKEGDILSMGMQIQSWVLLLEERGLLANVSGLTFEQQQVVEEALGIGNRLKVLCTLQIGYEGGKNGKQQVNGLELNRRERAGSVRVVSELTSANS</sequence>
<dbReference type="EMBL" id="LFJN01000003">
    <property type="protein sequence ID" value="KPI44360.1"/>
    <property type="molecule type" value="Genomic_DNA"/>
</dbReference>
<reference evidence="4 5" key="1">
    <citation type="submission" date="2015-06" db="EMBL/GenBank/DDBJ databases">
        <title>Draft genome of the ant-associated black yeast Phialophora attae CBS 131958.</title>
        <authorList>
            <person name="Moreno L.F."/>
            <person name="Stielow B.J."/>
            <person name="de Hoog S."/>
            <person name="Vicente V.A."/>
            <person name="Weiss V.A."/>
            <person name="de Vries M."/>
            <person name="Cruz L.M."/>
            <person name="Souza E.M."/>
        </authorList>
    </citation>
    <scope>NUCLEOTIDE SEQUENCE [LARGE SCALE GENOMIC DNA]</scope>
    <source>
        <strain evidence="4 5">CBS 131958</strain>
    </source>
</reference>
<evidence type="ECO:0000259" key="3">
    <source>
        <dbReference type="Pfam" id="PF00881"/>
    </source>
</evidence>
<dbReference type="GO" id="GO:0016491">
    <property type="term" value="F:oxidoreductase activity"/>
    <property type="evidence" value="ECO:0007669"/>
    <property type="project" value="UniProtKB-KW"/>
</dbReference>
<dbReference type="InterPro" id="IPR000415">
    <property type="entry name" value="Nitroreductase-like"/>
</dbReference>
<dbReference type="RefSeq" id="XP_018004323.1">
    <property type="nucleotide sequence ID" value="XM_018149006.1"/>
</dbReference>
<dbReference type="Proteomes" id="UP000038010">
    <property type="component" value="Unassembled WGS sequence"/>
</dbReference>
<evidence type="ECO:0000256" key="2">
    <source>
        <dbReference type="ARBA" id="ARBA00023002"/>
    </source>
</evidence>
<proteinExistence type="inferred from homology"/>
<comment type="caution">
    <text evidence="4">The sequence shown here is derived from an EMBL/GenBank/DDBJ whole genome shotgun (WGS) entry which is preliminary data.</text>
</comment>
<dbReference type="Gene3D" id="3.40.109.10">
    <property type="entry name" value="NADH Oxidase"/>
    <property type="match status" value="1"/>
</dbReference>
<feature type="domain" description="Nitroreductase" evidence="3">
    <location>
        <begin position="63"/>
        <end position="192"/>
    </location>
</feature>
<dbReference type="VEuPathDB" id="FungiDB:AB675_8552"/>
<dbReference type="AlphaFoldDB" id="A0A0N1HZP7"/>